<dbReference type="Gene3D" id="3.40.1190.20">
    <property type="match status" value="1"/>
</dbReference>
<dbReference type="InterPro" id="IPR002173">
    <property type="entry name" value="Carboh/pur_kinase_PfkB_CS"/>
</dbReference>
<comment type="caution">
    <text evidence="5">The sequence shown here is derived from an EMBL/GenBank/DDBJ whole genome shotgun (WGS) entry which is preliminary data.</text>
</comment>
<dbReference type="Pfam" id="PF00294">
    <property type="entry name" value="PfkB"/>
    <property type="match status" value="1"/>
</dbReference>
<keyword evidence="2 5" id="KW-0808">Transferase</keyword>
<protein>
    <submittedName>
        <fullName evidence="5">Carbohydrate kinase</fullName>
        <ecNumber evidence="5">2.7.1.-</ecNumber>
    </submittedName>
</protein>
<dbReference type="EC" id="2.7.1.-" evidence="5"/>
<evidence type="ECO:0000313" key="6">
    <source>
        <dbReference type="Proteomes" id="UP001168528"/>
    </source>
</evidence>
<dbReference type="SUPFAM" id="SSF53613">
    <property type="entry name" value="Ribokinase-like"/>
    <property type="match status" value="1"/>
</dbReference>
<dbReference type="InterPro" id="IPR029056">
    <property type="entry name" value="Ribokinase-like"/>
</dbReference>
<proteinExistence type="inferred from homology"/>
<keyword evidence="3 5" id="KW-0418">Kinase</keyword>
<dbReference type="CDD" id="cd01167">
    <property type="entry name" value="bac_FRK"/>
    <property type="match status" value="1"/>
</dbReference>
<name>A0ABT8R2V9_9BACT</name>
<evidence type="ECO:0000256" key="1">
    <source>
        <dbReference type="ARBA" id="ARBA00010688"/>
    </source>
</evidence>
<sequence>MDQQIICFGEMLWDRLPSGDMPGGAPMNVAIHLTYNGISPLFISRIGNDVLGKKLVEVLKEKGIATSHIQVDNAHPTSIVKANIDNKREVSYEIPPAVSWDYIAYDEQVAKQIAQSKLFIYGSLASRSKATYDTLTKYIALAELKVYDINLRPPHYSPKLIEQLLSYADIVKMNHYELIEIMSWFGKVISQTEAMEYIKMRYKLDKVLITRGEKGAILLDEKGFVEHRGYRVEVADTIGSGDAFLAAFLSKMLKGEGVSQALAFAGATGALVATKSGAIPQFSDSYILNFIKNYSGSENI</sequence>
<evidence type="ECO:0000313" key="5">
    <source>
        <dbReference type="EMBL" id="MDO1446437.1"/>
    </source>
</evidence>
<evidence type="ECO:0000256" key="3">
    <source>
        <dbReference type="ARBA" id="ARBA00022777"/>
    </source>
</evidence>
<dbReference type="PROSITE" id="PS00584">
    <property type="entry name" value="PFKB_KINASES_2"/>
    <property type="match status" value="1"/>
</dbReference>
<evidence type="ECO:0000256" key="2">
    <source>
        <dbReference type="ARBA" id="ARBA00022679"/>
    </source>
</evidence>
<keyword evidence="6" id="KW-1185">Reference proteome</keyword>
<reference evidence="5" key="1">
    <citation type="submission" date="2023-07" db="EMBL/GenBank/DDBJ databases">
        <title>The genome sequence of Rhodocytophaga aerolata KACC 12507.</title>
        <authorList>
            <person name="Zhang X."/>
        </authorList>
    </citation>
    <scope>NUCLEOTIDE SEQUENCE</scope>
    <source>
        <strain evidence="5">KACC 12507</strain>
    </source>
</reference>
<organism evidence="5 6">
    <name type="scientific">Rhodocytophaga aerolata</name>
    <dbReference type="NCBI Taxonomy" id="455078"/>
    <lineage>
        <taxon>Bacteria</taxon>
        <taxon>Pseudomonadati</taxon>
        <taxon>Bacteroidota</taxon>
        <taxon>Cytophagia</taxon>
        <taxon>Cytophagales</taxon>
        <taxon>Rhodocytophagaceae</taxon>
        <taxon>Rhodocytophaga</taxon>
    </lineage>
</organism>
<feature type="domain" description="Carbohydrate kinase PfkB" evidence="4">
    <location>
        <begin position="22"/>
        <end position="280"/>
    </location>
</feature>
<accession>A0ABT8R2V9</accession>
<dbReference type="InterPro" id="IPR050306">
    <property type="entry name" value="PfkB_Carbo_kinase"/>
</dbReference>
<dbReference type="PANTHER" id="PTHR43085:SF57">
    <property type="entry name" value="CARBOHYDRATE KINASE PFKB DOMAIN-CONTAINING PROTEIN"/>
    <property type="match status" value="1"/>
</dbReference>
<comment type="similarity">
    <text evidence="1">Belongs to the carbohydrate kinase PfkB family.</text>
</comment>
<evidence type="ECO:0000259" key="4">
    <source>
        <dbReference type="Pfam" id="PF00294"/>
    </source>
</evidence>
<dbReference type="InterPro" id="IPR011611">
    <property type="entry name" value="PfkB_dom"/>
</dbReference>
<dbReference type="RefSeq" id="WP_302037242.1">
    <property type="nucleotide sequence ID" value="NZ_JAUKPO010000004.1"/>
</dbReference>
<dbReference type="EMBL" id="JAUKPO010000004">
    <property type="protein sequence ID" value="MDO1446437.1"/>
    <property type="molecule type" value="Genomic_DNA"/>
</dbReference>
<dbReference type="PANTHER" id="PTHR43085">
    <property type="entry name" value="HEXOKINASE FAMILY MEMBER"/>
    <property type="match status" value="1"/>
</dbReference>
<gene>
    <name evidence="5" type="ORF">Q0590_09270</name>
</gene>
<dbReference type="Proteomes" id="UP001168528">
    <property type="component" value="Unassembled WGS sequence"/>
</dbReference>
<dbReference type="GO" id="GO:0016301">
    <property type="term" value="F:kinase activity"/>
    <property type="evidence" value="ECO:0007669"/>
    <property type="project" value="UniProtKB-KW"/>
</dbReference>